<name>A0A9P8IWB5_AURME</name>
<feature type="non-terminal residue" evidence="2">
    <location>
        <position position="1"/>
    </location>
</feature>
<dbReference type="EMBL" id="JAHFXF010001755">
    <property type="protein sequence ID" value="KAG9663516.1"/>
    <property type="molecule type" value="Genomic_DNA"/>
</dbReference>
<reference evidence="2" key="2">
    <citation type="submission" date="2021-08" db="EMBL/GenBank/DDBJ databases">
        <authorList>
            <person name="Gostincar C."/>
            <person name="Sun X."/>
            <person name="Song Z."/>
            <person name="Gunde-Cimerman N."/>
        </authorList>
    </citation>
    <scope>NUCLEOTIDE SEQUENCE</scope>
    <source>
        <strain evidence="2">EXF-9911</strain>
    </source>
</reference>
<dbReference type="SUPFAM" id="SSF56634">
    <property type="entry name" value="Heme-dependent catalase-like"/>
    <property type="match status" value="1"/>
</dbReference>
<dbReference type="AlphaFoldDB" id="A0A9P8IWB5"/>
<feature type="non-terminal residue" evidence="2">
    <location>
        <position position="95"/>
    </location>
</feature>
<comment type="caution">
    <text evidence="2">The sequence shown here is derived from an EMBL/GenBank/DDBJ whole genome shotgun (WGS) entry which is preliminary data.</text>
</comment>
<feature type="region of interest" description="Disordered" evidence="1">
    <location>
        <begin position="75"/>
        <end position="95"/>
    </location>
</feature>
<evidence type="ECO:0000256" key="1">
    <source>
        <dbReference type="SAM" id="MobiDB-lite"/>
    </source>
</evidence>
<protein>
    <submittedName>
        <fullName evidence="2">Uncharacterized protein</fullName>
    </submittedName>
</protein>
<reference evidence="2" key="1">
    <citation type="journal article" date="2021" name="J Fungi (Basel)">
        <title>Virulence traits and population genomics of the black yeast Aureobasidium melanogenum.</title>
        <authorList>
            <person name="Cernosa A."/>
            <person name="Sun X."/>
            <person name="Gostincar C."/>
            <person name="Fang C."/>
            <person name="Gunde-Cimerman N."/>
            <person name="Song Z."/>
        </authorList>
    </citation>
    <scope>NUCLEOTIDE SEQUENCE</scope>
    <source>
        <strain evidence="2">EXF-9911</strain>
    </source>
</reference>
<gene>
    <name evidence="2" type="ORF">KCU76_g18878</name>
</gene>
<dbReference type="GO" id="GO:0020037">
    <property type="term" value="F:heme binding"/>
    <property type="evidence" value="ECO:0007669"/>
    <property type="project" value="InterPro"/>
</dbReference>
<sequence length="95" mass="10455">VSGHMSTCRKEEIIKRQITIFRHVSEDLASRLEKATGVKGYDTIANLTFNGTHNGFANDKSKKYANGQVPVKVGSSVAENNGAPRAGTHEEYYKK</sequence>
<organism evidence="2 3">
    <name type="scientific">Aureobasidium melanogenum</name>
    <name type="common">Aureobasidium pullulans var. melanogenum</name>
    <dbReference type="NCBI Taxonomy" id="46634"/>
    <lineage>
        <taxon>Eukaryota</taxon>
        <taxon>Fungi</taxon>
        <taxon>Dikarya</taxon>
        <taxon>Ascomycota</taxon>
        <taxon>Pezizomycotina</taxon>
        <taxon>Dothideomycetes</taxon>
        <taxon>Dothideomycetidae</taxon>
        <taxon>Dothideales</taxon>
        <taxon>Saccotheciaceae</taxon>
        <taxon>Aureobasidium</taxon>
    </lineage>
</organism>
<evidence type="ECO:0000313" key="3">
    <source>
        <dbReference type="Proteomes" id="UP000779574"/>
    </source>
</evidence>
<proteinExistence type="predicted"/>
<dbReference type="OrthoDB" id="6880011at2759"/>
<dbReference type="Proteomes" id="UP000779574">
    <property type="component" value="Unassembled WGS sequence"/>
</dbReference>
<dbReference type="InterPro" id="IPR020835">
    <property type="entry name" value="Catalase_sf"/>
</dbReference>
<accession>A0A9P8IWB5</accession>
<evidence type="ECO:0000313" key="2">
    <source>
        <dbReference type="EMBL" id="KAG9663516.1"/>
    </source>
</evidence>